<dbReference type="SFLD" id="SFLDG00180">
    <property type="entry name" value="muconate_cycloisomerase"/>
    <property type="match status" value="1"/>
</dbReference>
<dbReference type="SFLD" id="SFLDF00009">
    <property type="entry name" value="o-succinylbenzoate_synthase"/>
    <property type="match status" value="1"/>
</dbReference>
<dbReference type="Pfam" id="PF13378">
    <property type="entry name" value="MR_MLE_C"/>
    <property type="match status" value="1"/>
</dbReference>
<accession>A0A5C6ZU32</accession>
<dbReference type="Gene3D" id="3.30.390.10">
    <property type="entry name" value="Enolase-like, N-terminal domain"/>
    <property type="match status" value="1"/>
</dbReference>
<dbReference type="PANTHER" id="PTHR48073:SF2">
    <property type="entry name" value="O-SUCCINYLBENZOATE SYNTHASE"/>
    <property type="match status" value="1"/>
</dbReference>
<dbReference type="RefSeq" id="WP_146931244.1">
    <property type="nucleotide sequence ID" value="NZ_CBCSHZ010000007.1"/>
</dbReference>
<dbReference type="Proteomes" id="UP000321367">
    <property type="component" value="Unassembled WGS sequence"/>
</dbReference>
<sequence length="344" mass="38746">MQATYRRHLLEFKRPSGTSRGILTTKETWFIIITSEEKVGVGECGLLRSLSIDDRPDYENKLSWVCENISLGVDALWEQLLDFPSLQFGVEMAFRSLEASTPFLLHPSEFTNGKDSIPINGLVWMGEKSFMKEQILEKIKNGFKCIKLKIGAIDFDAELDLLKFIRSEFSSEEIEIRLDANGAFSPEDALAKLQRLNQFNIHSIEQPIKQGQFSDMAKLCEITPIPIALDEELIGVTGVTNKKKLLQTIKPQYVIFKPSLIGGYKGTEEWLQLADAMEIGWWVTSALESNVGLNAISQWTYTKKSQLPQGLGTGGLYTNNFESPLEVKSGTIMYNPETSWGFNL</sequence>
<evidence type="ECO:0000313" key="4">
    <source>
        <dbReference type="Proteomes" id="UP000321367"/>
    </source>
</evidence>
<gene>
    <name evidence="3" type="ORF">ES724_06660</name>
</gene>
<dbReference type="InterPro" id="IPR013342">
    <property type="entry name" value="Mandelate_racemase_C"/>
</dbReference>
<dbReference type="CDD" id="cd03320">
    <property type="entry name" value="OSBS"/>
    <property type="match status" value="1"/>
</dbReference>
<keyword evidence="4" id="KW-1185">Reference proteome</keyword>
<keyword evidence="1" id="KW-0479">Metal-binding</keyword>
<dbReference type="InterPro" id="IPR036849">
    <property type="entry name" value="Enolase-like_C_sf"/>
</dbReference>
<dbReference type="GO" id="GO:0016854">
    <property type="term" value="F:racemase and epimerase activity"/>
    <property type="evidence" value="ECO:0007669"/>
    <property type="project" value="UniProtKB-ARBA"/>
</dbReference>
<dbReference type="SUPFAM" id="SSF51604">
    <property type="entry name" value="Enolase C-terminal domain-like"/>
    <property type="match status" value="1"/>
</dbReference>
<dbReference type="GO" id="GO:0046872">
    <property type="term" value="F:metal ion binding"/>
    <property type="evidence" value="ECO:0007669"/>
    <property type="project" value="UniProtKB-KW"/>
</dbReference>
<dbReference type="PROSITE" id="PS00909">
    <property type="entry name" value="MR_MLE_2"/>
    <property type="match status" value="1"/>
</dbReference>
<dbReference type="GO" id="GO:0009063">
    <property type="term" value="P:amino acid catabolic process"/>
    <property type="evidence" value="ECO:0007669"/>
    <property type="project" value="InterPro"/>
</dbReference>
<dbReference type="SFLD" id="SFLDS00001">
    <property type="entry name" value="Enolase"/>
    <property type="match status" value="1"/>
</dbReference>
<dbReference type="InterPro" id="IPR018110">
    <property type="entry name" value="Mandel_Rmase/mucon_lact_enz_CS"/>
</dbReference>
<dbReference type="SMART" id="SM00922">
    <property type="entry name" value="MR_MLE"/>
    <property type="match status" value="1"/>
</dbReference>
<dbReference type="InterPro" id="IPR029017">
    <property type="entry name" value="Enolase-like_N"/>
</dbReference>
<name>A0A5C6ZU32_9FLAO</name>
<evidence type="ECO:0000256" key="1">
    <source>
        <dbReference type="ARBA" id="ARBA00022723"/>
    </source>
</evidence>
<dbReference type="Gene3D" id="3.20.20.120">
    <property type="entry name" value="Enolase-like C-terminal domain"/>
    <property type="match status" value="1"/>
</dbReference>
<proteinExistence type="predicted"/>
<dbReference type="InterPro" id="IPR029065">
    <property type="entry name" value="Enolase_C-like"/>
</dbReference>
<dbReference type="SUPFAM" id="SSF54826">
    <property type="entry name" value="Enolase N-terminal domain-like"/>
    <property type="match status" value="1"/>
</dbReference>
<organism evidence="3 4">
    <name type="scientific">Gillisia hiemivivida</name>
    <dbReference type="NCBI Taxonomy" id="291190"/>
    <lineage>
        <taxon>Bacteria</taxon>
        <taxon>Pseudomonadati</taxon>
        <taxon>Bacteroidota</taxon>
        <taxon>Flavobacteriia</taxon>
        <taxon>Flavobacteriales</taxon>
        <taxon>Flavobacteriaceae</taxon>
        <taxon>Gillisia</taxon>
    </lineage>
</organism>
<dbReference type="OrthoDB" id="9766759at2"/>
<evidence type="ECO:0000313" key="3">
    <source>
        <dbReference type="EMBL" id="TXD94323.1"/>
    </source>
</evidence>
<dbReference type="EMBL" id="VORY01000005">
    <property type="protein sequence ID" value="TXD94323.1"/>
    <property type="molecule type" value="Genomic_DNA"/>
</dbReference>
<dbReference type="PANTHER" id="PTHR48073">
    <property type="entry name" value="O-SUCCINYLBENZOATE SYNTHASE-RELATED"/>
    <property type="match status" value="1"/>
</dbReference>
<evidence type="ECO:0000259" key="2">
    <source>
        <dbReference type="SMART" id="SM00922"/>
    </source>
</evidence>
<protein>
    <submittedName>
        <fullName evidence="3">O-succinylbenzoate synthase</fullName>
    </submittedName>
</protein>
<feature type="domain" description="Mandelate racemase/muconate lactonizing enzyme C-terminal" evidence="2">
    <location>
        <begin position="128"/>
        <end position="226"/>
    </location>
</feature>
<dbReference type="AlphaFoldDB" id="A0A5C6ZU32"/>
<comment type="caution">
    <text evidence="3">The sequence shown here is derived from an EMBL/GenBank/DDBJ whole genome shotgun (WGS) entry which is preliminary data.</text>
</comment>
<reference evidence="3 4" key="1">
    <citation type="submission" date="2019-08" db="EMBL/GenBank/DDBJ databases">
        <title>Genome sequence of Gillisia hiemivivida IC154 (type strain).</title>
        <authorList>
            <person name="Bowman J.P."/>
        </authorList>
    </citation>
    <scope>NUCLEOTIDE SEQUENCE [LARGE SCALE GENOMIC DNA]</scope>
    <source>
        <strain evidence="3 4">IC154</strain>
    </source>
</reference>